<protein>
    <submittedName>
        <fullName evidence="6">Regulator of chromosome condensation 1/beta-lactamase-inhibitor protein II</fullName>
    </submittedName>
</protein>
<feature type="domain" description="RCC1-like" evidence="5">
    <location>
        <begin position="8"/>
        <end position="382"/>
    </location>
</feature>
<evidence type="ECO:0000256" key="2">
    <source>
        <dbReference type="ARBA" id="ARBA00022737"/>
    </source>
</evidence>
<dbReference type="InterPro" id="IPR058923">
    <property type="entry name" value="RCC1-like_dom"/>
</dbReference>
<evidence type="ECO:0000259" key="5">
    <source>
        <dbReference type="Pfam" id="PF25390"/>
    </source>
</evidence>
<accession>A0ABR4J336</accession>
<proteinExistence type="predicted"/>
<comment type="caution">
    <text evidence="6">The sequence shown here is derived from an EMBL/GenBank/DDBJ whole genome shotgun (WGS) entry which is preliminary data.</text>
</comment>
<keyword evidence="1" id="KW-0344">Guanine-nucleotide releasing factor</keyword>
<keyword evidence="2" id="KW-0677">Repeat</keyword>
<evidence type="ECO:0000256" key="1">
    <source>
        <dbReference type="ARBA" id="ARBA00022658"/>
    </source>
</evidence>
<dbReference type="SUPFAM" id="SSF50985">
    <property type="entry name" value="RCC1/BLIP-II"/>
    <property type="match status" value="1"/>
</dbReference>
<feature type="compositionally biased region" description="Basic and acidic residues" evidence="4">
    <location>
        <begin position="46"/>
        <end position="56"/>
    </location>
</feature>
<dbReference type="PROSITE" id="PS50012">
    <property type="entry name" value="RCC1_3"/>
    <property type="match status" value="3"/>
</dbReference>
<keyword evidence="7" id="KW-1185">Reference proteome</keyword>
<dbReference type="Pfam" id="PF25390">
    <property type="entry name" value="WD40_RLD"/>
    <property type="match status" value="1"/>
</dbReference>
<dbReference type="PRINTS" id="PR00633">
    <property type="entry name" value="RCCNDNSATION"/>
</dbReference>
<name>A0ABR4J336_9EURO</name>
<dbReference type="PANTHER" id="PTHR45982:SF5">
    <property type="entry name" value="RCC DOMAIN-CONTAINING PROTEIN ATS1"/>
    <property type="match status" value="1"/>
</dbReference>
<dbReference type="InterPro" id="IPR000408">
    <property type="entry name" value="Reg_chr_condens"/>
</dbReference>
<dbReference type="Proteomes" id="UP001610335">
    <property type="component" value="Unassembled WGS sequence"/>
</dbReference>
<evidence type="ECO:0000256" key="3">
    <source>
        <dbReference type="PROSITE-ProRule" id="PRU00235"/>
    </source>
</evidence>
<gene>
    <name evidence="6" type="ORF">BDW59DRAFT_46894</name>
</gene>
<evidence type="ECO:0000256" key="4">
    <source>
        <dbReference type="SAM" id="MobiDB-lite"/>
    </source>
</evidence>
<feature type="region of interest" description="Disordered" evidence="4">
    <location>
        <begin position="1"/>
        <end position="62"/>
    </location>
</feature>
<evidence type="ECO:0000313" key="6">
    <source>
        <dbReference type="EMBL" id="KAL2834405.1"/>
    </source>
</evidence>
<dbReference type="Gene3D" id="2.130.10.30">
    <property type="entry name" value="Regulator of chromosome condensation 1/beta-lactamase-inhibitor protein II"/>
    <property type="match status" value="2"/>
</dbReference>
<dbReference type="InterPro" id="IPR051553">
    <property type="entry name" value="Ran_GTPase-activating"/>
</dbReference>
<reference evidence="6 7" key="1">
    <citation type="submission" date="2024-07" db="EMBL/GenBank/DDBJ databases">
        <title>Section-level genome sequencing and comparative genomics of Aspergillus sections Usti and Cavernicolus.</title>
        <authorList>
            <consortium name="Lawrence Berkeley National Laboratory"/>
            <person name="Nybo J.L."/>
            <person name="Vesth T.C."/>
            <person name="Theobald S."/>
            <person name="Frisvad J.C."/>
            <person name="Larsen T.O."/>
            <person name="Kjaerboelling I."/>
            <person name="Rothschild-Mancinelli K."/>
            <person name="Lyhne E.K."/>
            <person name="Kogle M.E."/>
            <person name="Barry K."/>
            <person name="Clum A."/>
            <person name="Na H."/>
            <person name="Ledsgaard L."/>
            <person name="Lin J."/>
            <person name="Lipzen A."/>
            <person name="Kuo A."/>
            <person name="Riley R."/>
            <person name="Mondo S."/>
            <person name="LaButti K."/>
            <person name="Haridas S."/>
            <person name="Pangalinan J."/>
            <person name="Salamov A.A."/>
            <person name="Simmons B.A."/>
            <person name="Magnuson J.K."/>
            <person name="Chen J."/>
            <person name="Drula E."/>
            <person name="Henrissat B."/>
            <person name="Wiebenga A."/>
            <person name="Lubbers R.J."/>
            <person name="Gomes A.C."/>
            <person name="Makela M.R."/>
            <person name="Stajich J."/>
            <person name="Grigoriev I.V."/>
            <person name="Mortensen U.H."/>
            <person name="De vries R.P."/>
            <person name="Baker S.E."/>
            <person name="Andersen M.R."/>
        </authorList>
    </citation>
    <scope>NUCLEOTIDE SEQUENCE [LARGE SCALE GENOMIC DNA]</scope>
    <source>
        <strain evidence="6 7">CBS 600.67</strain>
    </source>
</reference>
<sequence length="391" mass="40718">MQHPHPTLFAFGSNGSGQLGLGHDEDVSSPTKCLFEEEAENADTPSSRERESDNRSDSGGGCGVSRIVAGGNHTLILLNDGRVYAAGWNGDGRCGARPDFEGSVSNSLDRFRRLVVQDAGTGRVEDRFKGVSATWEGTALVASDGDGVFILGSGAKGELGLGPETVRSTTATRIPNFPPQGTNVVSIVSGMGHTVVVLSNGAVYGWGAARKGQLGNAMVSEKIVWSPVRIEGVPFAVSEAACGREFTVLCGDKDAGEFVVFGASGNKWNILSGVPGSEDVKGYLKIDASWHGVYVHRNDFSVLAWGRDDRGQLLSGDFGRAREVAVGSEHVVALREDRTVVAFGWGEHGNCGPDTDAQGNAKGTGSGIPLPEGIEVVGAGAGCATSWIIAS</sequence>
<feature type="repeat" description="RCC1" evidence="3">
    <location>
        <begin position="146"/>
        <end position="200"/>
    </location>
</feature>
<evidence type="ECO:0000313" key="7">
    <source>
        <dbReference type="Proteomes" id="UP001610335"/>
    </source>
</evidence>
<feature type="repeat" description="RCC1" evidence="3">
    <location>
        <begin position="6"/>
        <end position="80"/>
    </location>
</feature>
<dbReference type="EMBL" id="JBFXLS010000002">
    <property type="protein sequence ID" value="KAL2834405.1"/>
    <property type="molecule type" value="Genomic_DNA"/>
</dbReference>
<dbReference type="InterPro" id="IPR009091">
    <property type="entry name" value="RCC1/BLIP-II"/>
</dbReference>
<dbReference type="PANTHER" id="PTHR45982">
    <property type="entry name" value="REGULATOR OF CHROMOSOME CONDENSATION"/>
    <property type="match status" value="1"/>
</dbReference>
<feature type="repeat" description="RCC1" evidence="3">
    <location>
        <begin position="201"/>
        <end position="253"/>
    </location>
</feature>
<organism evidence="6 7">
    <name type="scientific">Aspergillus cavernicola</name>
    <dbReference type="NCBI Taxonomy" id="176166"/>
    <lineage>
        <taxon>Eukaryota</taxon>
        <taxon>Fungi</taxon>
        <taxon>Dikarya</taxon>
        <taxon>Ascomycota</taxon>
        <taxon>Pezizomycotina</taxon>
        <taxon>Eurotiomycetes</taxon>
        <taxon>Eurotiomycetidae</taxon>
        <taxon>Eurotiales</taxon>
        <taxon>Aspergillaceae</taxon>
        <taxon>Aspergillus</taxon>
        <taxon>Aspergillus subgen. Nidulantes</taxon>
    </lineage>
</organism>